<dbReference type="InterPro" id="IPR035966">
    <property type="entry name" value="PKF_sf"/>
</dbReference>
<accession>C0CQR6</accession>
<dbReference type="Gene3D" id="3.40.50.460">
    <property type="entry name" value="Phosphofructokinase domain"/>
    <property type="match status" value="1"/>
</dbReference>
<dbReference type="RefSeq" id="WP_005951254.1">
    <property type="nucleotide sequence ID" value="NZ_CP136423.1"/>
</dbReference>
<dbReference type="Pfam" id="PF00365">
    <property type="entry name" value="PFK"/>
    <property type="match status" value="1"/>
</dbReference>
<reference evidence="8 9" key="1">
    <citation type="submission" date="2009-01" db="EMBL/GenBank/DDBJ databases">
        <authorList>
            <person name="Fulton L."/>
            <person name="Clifton S."/>
            <person name="Fulton B."/>
            <person name="Xu J."/>
            <person name="Minx P."/>
            <person name="Pepin K.H."/>
            <person name="Johnson M."/>
            <person name="Bhonagiri V."/>
            <person name="Nash W.E."/>
            <person name="Mardis E.R."/>
            <person name="Wilson R.K."/>
        </authorList>
    </citation>
    <scope>NUCLEOTIDE SEQUENCE [LARGE SCALE GENOMIC DNA]</scope>
    <source>
        <strain evidence="9">DSM 10507 / JCM 14656 / S5a33</strain>
    </source>
</reference>
<feature type="binding site" evidence="6">
    <location>
        <begin position="136"/>
        <end position="138"/>
    </location>
    <ligand>
        <name>substrate</name>
    </ligand>
</feature>
<dbReference type="HAMAP" id="MF_01978">
    <property type="entry name" value="Phosphofructokinase_II_B2"/>
    <property type="match status" value="1"/>
</dbReference>
<evidence type="ECO:0000256" key="1">
    <source>
        <dbReference type="ARBA" id="ARBA00001946"/>
    </source>
</evidence>
<comment type="activity regulation">
    <text evidence="6">Non-allosteric.</text>
</comment>
<sequence length="399" mass="43982">MKSNVLVVHGGGPTPVMNASLYGVITEAKRHPEIESVYGAIGGMEGIVKEQLLDLLTFEEEKLKLLLHTPGTAIGSSRYPVTEEDYQKIPEILEKYKIRYILPNGGNGTMDTCGKIYQACVKQGYEDIKVVGIPKTIDNDIAITDHTPGYGSAARYLAASVKEVAADVASLPIHVCIIEALGRNAGWITAASALAREKEGDAPHLIYTPERPFNQEEFLEDVKKLYDKLGGVVVVVSEGLKKEDGTPIVEPIFKTDRAVYYGDVSAYLANLVVKRLGVKARSEKPGLCGRASIAWQSLIDRREAQEAGEEALRLALEGHTGVMVGIQREKTADGSYKTRWMEIPIEEVMLLEKTLPDSYINDRGNDVTEEFVSWCRPLIGEGFDKYLNFKDYWQGGNGK</sequence>
<comment type="pathway">
    <text evidence="6">Carbohydrate degradation; glycolysis; D-glyceraldehyde 3-phosphate and glycerone phosphate from D-glucose: step 3/4.</text>
</comment>
<name>C0CQR6_BLAHS</name>
<dbReference type="GO" id="GO:0005737">
    <property type="term" value="C:cytoplasm"/>
    <property type="evidence" value="ECO:0007669"/>
    <property type="project" value="UniProtKB-SubCell"/>
</dbReference>
<dbReference type="PRINTS" id="PR00476">
    <property type="entry name" value="PHFRCTKINASE"/>
</dbReference>
<dbReference type="NCBIfam" id="NF010675">
    <property type="entry name" value="PRK14072.1"/>
    <property type="match status" value="1"/>
</dbReference>
<evidence type="ECO:0000256" key="4">
    <source>
        <dbReference type="ARBA" id="ARBA00022777"/>
    </source>
</evidence>
<proteinExistence type="inferred from homology"/>
<dbReference type="AlphaFoldDB" id="C0CQR6"/>
<dbReference type="GO" id="GO:0047334">
    <property type="term" value="F:diphosphate-fructose-6-phosphate 1-phosphotransferase activity"/>
    <property type="evidence" value="ECO:0007669"/>
    <property type="project" value="UniProtKB-EC"/>
</dbReference>
<comment type="caution">
    <text evidence="8">The sequence shown here is derived from an EMBL/GenBank/DDBJ whole genome shotgun (WGS) entry which is preliminary data.</text>
</comment>
<keyword evidence="6" id="KW-0963">Cytoplasm</keyword>
<keyword evidence="5 6" id="KW-0460">Magnesium</keyword>
<dbReference type="UniPathway" id="UPA00109">
    <property type="reaction ID" value="UER00182"/>
</dbReference>
<dbReference type="GO" id="GO:0006002">
    <property type="term" value="P:fructose 6-phosphate metabolic process"/>
    <property type="evidence" value="ECO:0007669"/>
    <property type="project" value="InterPro"/>
</dbReference>
<evidence type="ECO:0000256" key="3">
    <source>
        <dbReference type="ARBA" id="ARBA00022723"/>
    </source>
</evidence>
<comment type="subcellular location">
    <subcellularLocation>
        <location evidence="6">Cytoplasm</location>
    </subcellularLocation>
</comment>
<dbReference type="EC" id="2.7.1.90" evidence="6"/>
<feature type="binding site" evidence="6">
    <location>
        <position position="107"/>
    </location>
    <ligand>
        <name>Mg(2+)</name>
        <dbReference type="ChEBI" id="CHEBI:18420"/>
        <note>catalytic</note>
    </ligand>
</feature>
<keyword evidence="4 6" id="KW-0418">Kinase</keyword>
<dbReference type="EMBL" id="ACBZ01000172">
    <property type="protein sequence ID" value="EEG47945.1"/>
    <property type="molecule type" value="Genomic_DNA"/>
</dbReference>
<comment type="similarity">
    <text evidence="6">Belongs to the phosphofructokinase type A (PFKA) family. PPi-dependent PFK group II subfamily. Clade 'B2' sub-subfamily.</text>
</comment>
<feature type="binding site" evidence="6">
    <location>
        <position position="238"/>
    </location>
    <ligand>
        <name>substrate</name>
    </ligand>
</feature>
<dbReference type="Proteomes" id="UP000003100">
    <property type="component" value="Unassembled WGS sequence"/>
</dbReference>
<evidence type="ECO:0000259" key="7">
    <source>
        <dbReference type="Pfam" id="PF00365"/>
    </source>
</evidence>
<feature type="binding site" evidence="6">
    <location>
        <begin position="181"/>
        <end position="183"/>
    </location>
    <ligand>
        <name>substrate</name>
    </ligand>
</feature>
<comment type="caution">
    <text evidence="6">Lacks conserved residue(s) required for the propagation of feature annotation.</text>
</comment>
<gene>
    <name evidence="6" type="primary">pfp</name>
    <name evidence="8" type="ORF">RUMHYD_03229</name>
</gene>
<feature type="site" description="Important for catalytic activity; stabilizes the transition state when the phosphoryl donor is PPi" evidence="6">
    <location>
        <position position="135"/>
    </location>
</feature>
<dbReference type="InterPro" id="IPR011404">
    <property type="entry name" value="PPi-PFK"/>
</dbReference>
<comment type="function">
    <text evidence="6">Catalyzes the phosphorylation of D-fructose 6-phosphate, the first committing step of glycolysis. Uses inorganic phosphate (PPi) as phosphoryl donor instead of ATP like common ATP-dependent phosphofructokinases (ATP-PFKs), which renders the reaction reversible, and can thus function both in glycolysis and gluconeogenesis. Consistently, PPi-PFK can replace the enzymes of both the forward (ATP-PFK) and reverse (fructose-bisphosphatase (FBPase)) reactions.</text>
</comment>
<evidence type="ECO:0000256" key="5">
    <source>
        <dbReference type="ARBA" id="ARBA00022842"/>
    </source>
</evidence>
<comment type="subunit">
    <text evidence="6">Homodimer.</text>
</comment>
<feature type="active site" description="Proton acceptor" evidence="6">
    <location>
        <position position="138"/>
    </location>
</feature>
<dbReference type="Gene3D" id="3.40.50.450">
    <property type="match status" value="1"/>
</dbReference>
<dbReference type="GeneID" id="86822929"/>
<organism evidence="8 9">
    <name type="scientific">Blautia hydrogenotrophica (strain DSM 10507 / JCM 14656 / S5a33)</name>
    <name type="common">Ruminococcus hydrogenotrophicus</name>
    <dbReference type="NCBI Taxonomy" id="476272"/>
    <lineage>
        <taxon>Bacteria</taxon>
        <taxon>Bacillati</taxon>
        <taxon>Bacillota</taxon>
        <taxon>Clostridia</taxon>
        <taxon>Lachnospirales</taxon>
        <taxon>Lachnospiraceae</taxon>
        <taxon>Blautia</taxon>
    </lineage>
</organism>
<dbReference type="PATRIC" id="fig|476272.21.peg.1352"/>
<evidence type="ECO:0000313" key="9">
    <source>
        <dbReference type="Proteomes" id="UP000003100"/>
    </source>
</evidence>
<evidence type="ECO:0000256" key="6">
    <source>
        <dbReference type="HAMAP-Rule" id="MF_01978"/>
    </source>
</evidence>
<keyword evidence="9" id="KW-1185">Reference proteome</keyword>
<keyword evidence="6" id="KW-0324">Glycolysis</keyword>
<dbReference type="GO" id="GO:0003872">
    <property type="term" value="F:6-phosphofructokinase activity"/>
    <property type="evidence" value="ECO:0007669"/>
    <property type="project" value="UniProtKB-UniRule"/>
</dbReference>
<keyword evidence="3 6" id="KW-0479">Metal-binding</keyword>
<dbReference type="InterPro" id="IPR022953">
    <property type="entry name" value="ATP_PFK"/>
</dbReference>
<dbReference type="PANTHER" id="PTHR45770">
    <property type="entry name" value="ATP-DEPENDENT 6-PHOSPHOFRUCTOKINASE 1"/>
    <property type="match status" value="1"/>
</dbReference>
<reference evidence="8 9" key="2">
    <citation type="submission" date="2009-02" db="EMBL/GenBank/DDBJ databases">
        <title>Draft genome sequence of Blautia hydrogenotrophica DSM 10507 (Ruminococcus hydrogenotrophicus DSM 10507).</title>
        <authorList>
            <person name="Sudarsanam P."/>
            <person name="Ley R."/>
            <person name="Guruge J."/>
            <person name="Turnbaugh P.J."/>
            <person name="Mahowald M."/>
            <person name="Liep D."/>
            <person name="Gordon J."/>
        </authorList>
    </citation>
    <scope>NUCLEOTIDE SEQUENCE [LARGE SCALE GENOMIC DNA]</scope>
    <source>
        <strain evidence="9">DSM 10507 / JCM 14656 / S5a33</strain>
    </source>
</reference>
<dbReference type="GO" id="GO:0046872">
    <property type="term" value="F:metal ion binding"/>
    <property type="evidence" value="ECO:0007669"/>
    <property type="project" value="UniProtKB-KW"/>
</dbReference>
<feature type="domain" description="Phosphofructokinase" evidence="7">
    <location>
        <begin position="4"/>
        <end position="313"/>
    </location>
</feature>
<comment type="cofactor">
    <cofactor evidence="1 6">
        <name>Mg(2+)</name>
        <dbReference type="ChEBI" id="CHEBI:18420"/>
    </cofactor>
</comment>
<dbReference type="HOGENOM" id="CLU_020655_1_1_9"/>
<feature type="binding site" evidence="6">
    <location>
        <position position="12"/>
    </location>
    <ligand>
        <name>diphosphate</name>
        <dbReference type="ChEBI" id="CHEBI:33019"/>
    </ligand>
</feature>
<evidence type="ECO:0000256" key="2">
    <source>
        <dbReference type="ARBA" id="ARBA00022679"/>
    </source>
</evidence>
<protein>
    <recommendedName>
        <fullName evidence="6">Pyrophosphate--fructose 6-phosphate 1-phosphotransferase</fullName>
        <ecNumber evidence="6">2.7.1.90</ecNumber>
    </recommendedName>
    <alternativeName>
        <fullName evidence="6">6-phosphofructokinase, pyrophosphate dependent</fullName>
    </alternativeName>
    <alternativeName>
        <fullName evidence="6">PPi-dependent phosphofructokinase</fullName>
        <shortName evidence="6">PPi-PFK</shortName>
    </alternativeName>
    <alternativeName>
        <fullName evidence="6">Pyrophosphate-dependent 6-phosphofructose-1-kinase</fullName>
    </alternativeName>
</protein>
<dbReference type="PIRSF" id="PIRSF036483">
    <property type="entry name" value="PFK_XF0274"/>
    <property type="match status" value="1"/>
</dbReference>
<dbReference type="InterPro" id="IPR000023">
    <property type="entry name" value="Phosphofructokinase_dom"/>
</dbReference>
<dbReference type="eggNOG" id="COG0205">
    <property type="taxonomic scope" value="Bacteria"/>
</dbReference>
<comment type="catalytic activity">
    <reaction evidence="6">
        <text>beta-D-fructose 6-phosphate + diphosphate = beta-D-fructose 1,6-bisphosphate + phosphate + H(+)</text>
        <dbReference type="Rhea" id="RHEA:13613"/>
        <dbReference type="ChEBI" id="CHEBI:15378"/>
        <dbReference type="ChEBI" id="CHEBI:32966"/>
        <dbReference type="ChEBI" id="CHEBI:33019"/>
        <dbReference type="ChEBI" id="CHEBI:43474"/>
        <dbReference type="ChEBI" id="CHEBI:57634"/>
        <dbReference type="EC" id="2.7.1.90"/>
    </reaction>
</comment>
<dbReference type="InterPro" id="IPR050929">
    <property type="entry name" value="PFKA"/>
</dbReference>
<keyword evidence="2 6" id="KW-0808">Transferase</keyword>
<dbReference type="SUPFAM" id="SSF53784">
    <property type="entry name" value="Phosphofructokinase"/>
    <property type="match status" value="1"/>
</dbReference>
<evidence type="ECO:0000313" key="8">
    <source>
        <dbReference type="EMBL" id="EEG47945.1"/>
    </source>
</evidence>